<dbReference type="SUPFAM" id="SSF50129">
    <property type="entry name" value="GroES-like"/>
    <property type="match status" value="1"/>
</dbReference>
<dbReference type="CDD" id="cd08234">
    <property type="entry name" value="threonine_DH_like"/>
    <property type="match status" value="1"/>
</dbReference>
<dbReference type="Proteomes" id="UP000051883">
    <property type="component" value="Unassembled WGS sequence"/>
</dbReference>
<dbReference type="InterPro" id="IPR020843">
    <property type="entry name" value="ER"/>
</dbReference>
<dbReference type="EMBL" id="ACLL01000013">
    <property type="protein sequence ID" value="EEW54326.1"/>
    <property type="molecule type" value="Genomic_DNA"/>
</dbReference>
<accession>C8P5B5</accession>
<dbReference type="AlphaFoldDB" id="C8P5B5"/>
<dbReference type="InterPro" id="IPR036291">
    <property type="entry name" value="NAD(P)-bd_dom_sf"/>
</dbReference>
<evidence type="ECO:0000256" key="4">
    <source>
        <dbReference type="RuleBase" id="RU361277"/>
    </source>
</evidence>
<dbReference type="SMART" id="SM00829">
    <property type="entry name" value="PKS_ER"/>
    <property type="match status" value="1"/>
</dbReference>
<dbReference type="eggNOG" id="COG1063">
    <property type="taxonomic scope" value="Bacteria"/>
</dbReference>
<comment type="caution">
    <text evidence="6">The sequence shown here is derived from an EMBL/GenBank/DDBJ whole genome shotgun (WGS) entry which is preliminary data.</text>
</comment>
<dbReference type="STRING" id="525309.HMPREF0494_0509"/>
<protein>
    <submittedName>
        <fullName evidence="6">Putative chlorophyll synthesis pathway protein BchC</fullName>
    </submittedName>
</protein>
<dbReference type="PANTHER" id="PTHR43401:SF2">
    <property type="entry name" value="L-THREONINE 3-DEHYDROGENASE"/>
    <property type="match status" value="1"/>
</dbReference>
<dbReference type="PATRIC" id="fig|525309.8.peg.211"/>
<keyword evidence="1 4" id="KW-0479">Metal-binding</keyword>
<reference evidence="7 9" key="2">
    <citation type="journal article" date="2015" name="Genome Announc.">
        <title>Expanding the biotechnology potential of lactobacilli through comparative genomics of 213 strains and associated genera.</title>
        <authorList>
            <person name="Sun Z."/>
            <person name="Harris H.M."/>
            <person name="McCann A."/>
            <person name="Guo C."/>
            <person name="Argimon S."/>
            <person name="Zhang W."/>
            <person name="Yang X."/>
            <person name="Jeffery I.B."/>
            <person name="Cooney J.C."/>
            <person name="Kagawa T.F."/>
            <person name="Liu W."/>
            <person name="Song Y."/>
            <person name="Salvetti E."/>
            <person name="Wrobel A."/>
            <person name="Rasinkangas P."/>
            <person name="Parkhill J."/>
            <person name="Rea M.C."/>
            <person name="O'Sullivan O."/>
            <person name="Ritari J."/>
            <person name="Douillard F.P."/>
            <person name="Paul Ross R."/>
            <person name="Yang R."/>
            <person name="Briner A.E."/>
            <person name="Felis G.E."/>
            <person name="de Vos W.M."/>
            <person name="Barrangou R."/>
            <person name="Klaenhammer T.R."/>
            <person name="Caufield P.W."/>
            <person name="Cui Y."/>
            <person name="Zhang H."/>
            <person name="O'Toole P.W."/>
        </authorList>
    </citation>
    <scope>NUCLEOTIDE SEQUENCE [LARGE SCALE GENOMIC DNA]</scope>
    <source>
        <strain evidence="7 9">DSM 16041</strain>
    </source>
</reference>
<evidence type="ECO:0000313" key="9">
    <source>
        <dbReference type="Proteomes" id="UP000051883"/>
    </source>
</evidence>
<dbReference type="InterPro" id="IPR013154">
    <property type="entry name" value="ADH-like_N"/>
</dbReference>
<dbReference type="InterPro" id="IPR050129">
    <property type="entry name" value="Zn_alcohol_dh"/>
</dbReference>
<organism evidence="6 8">
    <name type="scientific">Limosilactobacillus antri DSM 16041</name>
    <dbReference type="NCBI Taxonomy" id="525309"/>
    <lineage>
        <taxon>Bacteria</taxon>
        <taxon>Bacillati</taxon>
        <taxon>Bacillota</taxon>
        <taxon>Bacilli</taxon>
        <taxon>Lactobacillales</taxon>
        <taxon>Lactobacillaceae</taxon>
        <taxon>Limosilactobacillus</taxon>
    </lineage>
</organism>
<evidence type="ECO:0000313" key="8">
    <source>
        <dbReference type="Proteomes" id="UP000003675"/>
    </source>
</evidence>
<comment type="similarity">
    <text evidence="4">Belongs to the zinc-containing alcohol dehydrogenase family.</text>
</comment>
<evidence type="ECO:0000256" key="1">
    <source>
        <dbReference type="ARBA" id="ARBA00022723"/>
    </source>
</evidence>
<dbReference type="Pfam" id="PF08240">
    <property type="entry name" value="ADH_N"/>
    <property type="match status" value="1"/>
</dbReference>
<dbReference type="PANTHER" id="PTHR43401">
    <property type="entry name" value="L-THREONINE 3-DEHYDROGENASE"/>
    <property type="match status" value="1"/>
</dbReference>
<comment type="cofactor">
    <cofactor evidence="4">
        <name>Zn(2+)</name>
        <dbReference type="ChEBI" id="CHEBI:29105"/>
    </cofactor>
</comment>
<dbReference type="Gene3D" id="3.90.180.10">
    <property type="entry name" value="Medium-chain alcohol dehydrogenases, catalytic domain"/>
    <property type="match status" value="1"/>
</dbReference>
<dbReference type="InterPro" id="IPR002328">
    <property type="entry name" value="ADH_Zn_CS"/>
</dbReference>
<dbReference type="Gene3D" id="3.40.50.720">
    <property type="entry name" value="NAD(P)-binding Rossmann-like Domain"/>
    <property type="match status" value="1"/>
</dbReference>
<dbReference type="HOGENOM" id="CLU_026673_11_0_9"/>
<gene>
    <name evidence="7" type="ORF">FC31_GL000204</name>
    <name evidence="6" type="ORF">HMPREF0494_0509</name>
</gene>
<dbReference type="EMBL" id="AZDK01000010">
    <property type="protein sequence ID" value="KRK59930.1"/>
    <property type="molecule type" value="Genomic_DNA"/>
</dbReference>
<dbReference type="PROSITE" id="PS00059">
    <property type="entry name" value="ADH_ZINC"/>
    <property type="match status" value="1"/>
</dbReference>
<evidence type="ECO:0000256" key="2">
    <source>
        <dbReference type="ARBA" id="ARBA00022833"/>
    </source>
</evidence>
<feature type="domain" description="Enoyl reductase (ER)" evidence="5">
    <location>
        <begin position="10"/>
        <end position="332"/>
    </location>
</feature>
<evidence type="ECO:0000256" key="3">
    <source>
        <dbReference type="ARBA" id="ARBA00023002"/>
    </source>
</evidence>
<reference evidence="6 8" key="1">
    <citation type="submission" date="2009-09" db="EMBL/GenBank/DDBJ databases">
        <authorList>
            <person name="Qin X."/>
            <person name="Bachman B."/>
            <person name="Battles P."/>
            <person name="Bell A."/>
            <person name="Bess C."/>
            <person name="Bickham C."/>
            <person name="Chaboub L."/>
            <person name="Chen D."/>
            <person name="Coyle M."/>
            <person name="Deiros D.R."/>
            <person name="Dinh H."/>
            <person name="Forbes L."/>
            <person name="Fowler G."/>
            <person name="Francisco L."/>
            <person name="Fu Q."/>
            <person name="Gubbala S."/>
            <person name="Hale W."/>
            <person name="Han Y."/>
            <person name="Hemphill L."/>
            <person name="Highlander S.K."/>
            <person name="Hirani K."/>
            <person name="Hogues M."/>
            <person name="Jackson L."/>
            <person name="Jakkamsetti A."/>
            <person name="Javaid M."/>
            <person name="Jiang H."/>
            <person name="Korchina V."/>
            <person name="Kovar C."/>
            <person name="Lara F."/>
            <person name="Lee S."/>
            <person name="Mata R."/>
            <person name="Mathew T."/>
            <person name="Moen C."/>
            <person name="Morales K."/>
            <person name="Munidasa M."/>
            <person name="Nazareth L."/>
            <person name="Ngo R."/>
            <person name="Nguyen L."/>
            <person name="Okwuonu G."/>
            <person name="Ongeri F."/>
            <person name="Patil S."/>
            <person name="Petrosino J."/>
            <person name="Pham C."/>
            <person name="Pham P."/>
            <person name="Pu L.-L."/>
            <person name="Puazo M."/>
            <person name="Raj R."/>
            <person name="Reid J."/>
            <person name="Rouhana J."/>
            <person name="Saada N."/>
            <person name="Shang Y."/>
            <person name="Simmons D."/>
            <person name="Thornton R."/>
            <person name="Warren J."/>
            <person name="Weissenberger G."/>
            <person name="Zhang J."/>
            <person name="Zhang L."/>
            <person name="Zhou C."/>
            <person name="Zhu D."/>
            <person name="Muzny D."/>
            <person name="Worley K."/>
            <person name="Gibbs R."/>
        </authorList>
    </citation>
    <scope>NUCLEOTIDE SEQUENCE [LARGE SCALE GENOMIC DNA]</scope>
    <source>
        <strain evidence="6 8">DSM 16041</strain>
    </source>
</reference>
<evidence type="ECO:0000313" key="6">
    <source>
        <dbReference type="EMBL" id="EEW54326.1"/>
    </source>
</evidence>
<dbReference type="InterPro" id="IPR011032">
    <property type="entry name" value="GroES-like_sf"/>
</dbReference>
<dbReference type="InterPro" id="IPR013149">
    <property type="entry name" value="ADH-like_C"/>
</dbReference>
<proteinExistence type="inferred from homology"/>
<name>C8P5B5_9LACO</name>
<dbReference type="Pfam" id="PF00107">
    <property type="entry name" value="ADH_zinc_N"/>
    <property type="match status" value="1"/>
</dbReference>
<evidence type="ECO:0000313" key="7">
    <source>
        <dbReference type="EMBL" id="KRK59930.1"/>
    </source>
</evidence>
<dbReference type="SUPFAM" id="SSF51735">
    <property type="entry name" value="NAD(P)-binding Rossmann-fold domains"/>
    <property type="match status" value="1"/>
</dbReference>
<keyword evidence="9" id="KW-1185">Reference proteome</keyword>
<sequence>MIMKALVLTGTKQLEVKDVETPAVKPDEVLVHTAYAGICGTDHALYAGLPGSASAVPPIVLGHENSGVVAKVGSAVKNVKVGDRVTVDPNIYCGECKYCRTSRPEMCENLSAVGVTRDGGFEDYFTAPAKVVYAIPDSVSLKAAAVTEPLSCAVHGVDLLEIHPYQKALVIGDGFMGQLFVQTLQAYGVSEVTLSGRNDDKLKLNHDRFGAKAINTAKGEQIPTNEYDIVIEAVGRPETQEQAVEAAARGSQVSMFGVGNPDDKFAINSYEVFQKQLKIQGAFINPYCFEDSIALMASGKVDVLPLLSHEFDVKEVDDFVNGRIKNVSKAVVKLAGEEA</sequence>
<keyword evidence="3" id="KW-0560">Oxidoreductase</keyword>
<keyword evidence="2 4" id="KW-0862">Zinc</keyword>
<evidence type="ECO:0000259" key="5">
    <source>
        <dbReference type="SMART" id="SM00829"/>
    </source>
</evidence>
<dbReference type="GO" id="GO:0016491">
    <property type="term" value="F:oxidoreductase activity"/>
    <property type="evidence" value="ECO:0007669"/>
    <property type="project" value="UniProtKB-KW"/>
</dbReference>
<dbReference type="Proteomes" id="UP000003675">
    <property type="component" value="Unassembled WGS sequence"/>
</dbReference>
<dbReference type="GO" id="GO:0008270">
    <property type="term" value="F:zinc ion binding"/>
    <property type="evidence" value="ECO:0007669"/>
    <property type="project" value="InterPro"/>
</dbReference>